<dbReference type="Proteomes" id="UP000479710">
    <property type="component" value="Unassembled WGS sequence"/>
</dbReference>
<dbReference type="Gene3D" id="3.80.10.10">
    <property type="entry name" value="Ribonuclease Inhibitor"/>
    <property type="match status" value="1"/>
</dbReference>
<gene>
    <name evidence="1" type="ORF">E2562_034413</name>
</gene>
<protein>
    <submittedName>
        <fullName evidence="1">Uncharacterized protein</fullName>
    </submittedName>
</protein>
<reference evidence="1 2" key="1">
    <citation type="submission" date="2019-11" db="EMBL/GenBank/DDBJ databases">
        <title>Whole genome sequence of Oryza granulata.</title>
        <authorList>
            <person name="Li W."/>
        </authorList>
    </citation>
    <scope>NUCLEOTIDE SEQUENCE [LARGE SCALE GENOMIC DNA]</scope>
    <source>
        <strain evidence="2">cv. Menghai</strain>
        <tissue evidence="1">Leaf</tissue>
    </source>
</reference>
<comment type="caution">
    <text evidence="1">The sequence shown here is derived from an EMBL/GenBank/DDBJ whole genome shotgun (WGS) entry which is preliminary data.</text>
</comment>
<sequence length="358" mass="39512">MATAASGDERLLLLPPQLQELTIRGFQERSLYCSNSVDGGETAAIELQGLPSLQTLSIFHCPKLLCSSLQTSLQRLQLWFVEGMATLPPPPLLNLTNLEISRCGNLRGGQVLHALLVQGHLTNLQVIKTPNFFLGSERWVDEQDDVRHCSKLQVLRTDDFAGVLATTICRLIASSLTVLALQHNDDVECFTKEQDEALQILTSIQDLEIFCCNKLLFLPAGLNQLPNLEVLRICGCRAISSLGSLPDSLQTLRISVCPAIHSLPKDGLPGSLREINVRDCENEELYRQCHKIKGTIPVGQFCRLLSSSLTTLVLAWNDEVECFTRGCPSDSHLHSGAKNLVLQHSLLGSINSWIHCED</sequence>
<dbReference type="PANTHER" id="PTHR36766:SF40">
    <property type="entry name" value="DISEASE RESISTANCE PROTEIN RGA3"/>
    <property type="match status" value="1"/>
</dbReference>
<dbReference type="OrthoDB" id="695275at2759"/>
<keyword evidence="2" id="KW-1185">Reference proteome</keyword>
<evidence type="ECO:0000313" key="1">
    <source>
        <dbReference type="EMBL" id="KAF0889957.1"/>
    </source>
</evidence>
<dbReference type="SUPFAM" id="SSF52058">
    <property type="entry name" value="L domain-like"/>
    <property type="match status" value="1"/>
</dbReference>
<dbReference type="PANTHER" id="PTHR36766">
    <property type="entry name" value="PLANT BROAD-SPECTRUM MILDEW RESISTANCE PROTEIN RPW8"/>
    <property type="match status" value="1"/>
</dbReference>
<dbReference type="InterPro" id="IPR032675">
    <property type="entry name" value="LRR_dom_sf"/>
</dbReference>
<accession>A0A6G1BQA5</accession>
<evidence type="ECO:0000313" key="2">
    <source>
        <dbReference type="Proteomes" id="UP000479710"/>
    </source>
</evidence>
<dbReference type="AlphaFoldDB" id="A0A6G1BQA5"/>
<proteinExistence type="predicted"/>
<organism evidence="1 2">
    <name type="scientific">Oryza meyeriana var. granulata</name>
    <dbReference type="NCBI Taxonomy" id="110450"/>
    <lineage>
        <taxon>Eukaryota</taxon>
        <taxon>Viridiplantae</taxon>
        <taxon>Streptophyta</taxon>
        <taxon>Embryophyta</taxon>
        <taxon>Tracheophyta</taxon>
        <taxon>Spermatophyta</taxon>
        <taxon>Magnoliopsida</taxon>
        <taxon>Liliopsida</taxon>
        <taxon>Poales</taxon>
        <taxon>Poaceae</taxon>
        <taxon>BOP clade</taxon>
        <taxon>Oryzoideae</taxon>
        <taxon>Oryzeae</taxon>
        <taxon>Oryzinae</taxon>
        <taxon>Oryza</taxon>
        <taxon>Oryza meyeriana</taxon>
    </lineage>
</organism>
<name>A0A6G1BQA5_9ORYZ</name>
<dbReference type="EMBL" id="SPHZ02000012">
    <property type="protein sequence ID" value="KAF0889957.1"/>
    <property type="molecule type" value="Genomic_DNA"/>
</dbReference>